<keyword evidence="1" id="KW-0175">Coiled coil</keyword>
<accession>A0A8D8T1Z6</accession>
<dbReference type="EMBL" id="HBUF01244225">
    <property type="protein sequence ID" value="CAG6677962.1"/>
    <property type="molecule type" value="Transcribed_RNA"/>
</dbReference>
<evidence type="ECO:0000256" key="2">
    <source>
        <dbReference type="SAM" id="MobiDB-lite"/>
    </source>
</evidence>
<evidence type="ECO:0000256" key="1">
    <source>
        <dbReference type="SAM" id="Coils"/>
    </source>
</evidence>
<organism evidence="3">
    <name type="scientific">Cacopsylla melanoneura</name>
    <dbReference type="NCBI Taxonomy" id="428564"/>
    <lineage>
        <taxon>Eukaryota</taxon>
        <taxon>Metazoa</taxon>
        <taxon>Ecdysozoa</taxon>
        <taxon>Arthropoda</taxon>
        <taxon>Hexapoda</taxon>
        <taxon>Insecta</taxon>
        <taxon>Pterygota</taxon>
        <taxon>Neoptera</taxon>
        <taxon>Paraneoptera</taxon>
        <taxon>Hemiptera</taxon>
        <taxon>Sternorrhyncha</taxon>
        <taxon>Psylloidea</taxon>
        <taxon>Psyllidae</taxon>
        <taxon>Psyllinae</taxon>
        <taxon>Cacopsylla</taxon>
    </lineage>
</organism>
<protein>
    <submittedName>
        <fullName evidence="3">Uncharacterized protein</fullName>
    </submittedName>
</protein>
<name>A0A8D8T1Z6_9HEMI</name>
<reference evidence="3" key="1">
    <citation type="submission" date="2021-05" db="EMBL/GenBank/DDBJ databases">
        <authorList>
            <person name="Alioto T."/>
            <person name="Alioto T."/>
            <person name="Gomez Garrido J."/>
        </authorList>
    </citation>
    <scope>NUCLEOTIDE SEQUENCE</scope>
</reference>
<evidence type="ECO:0000313" key="3">
    <source>
        <dbReference type="EMBL" id="CAG6677962.1"/>
    </source>
</evidence>
<sequence>MRKKKQQQEKKLKEQKVKEVLQVEERHRNADASFRYWKQRKEEDLREQMKRARRAKELALATRSQMRETHLYESNQAFMEWLDMIEERLHLQQLLDEKHKSKHPAPWFPAGTTRSYL</sequence>
<feature type="region of interest" description="Disordered" evidence="2">
    <location>
        <begin position="98"/>
        <end position="117"/>
    </location>
</feature>
<dbReference type="AlphaFoldDB" id="A0A8D8T1Z6"/>
<proteinExistence type="predicted"/>
<feature type="coiled-coil region" evidence="1">
    <location>
        <begin position="3"/>
        <end position="62"/>
    </location>
</feature>